<gene>
    <name evidence="1" type="ORF">T11_2622</name>
</gene>
<accession>A0A0V1GVW9</accession>
<evidence type="ECO:0000313" key="2">
    <source>
        <dbReference type="Proteomes" id="UP000055024"/>
    </source>
</evidence>
<dbReference type="EMBL" id="JYDP01000230">
    <property type="protein sequence ID" value="KRZ02422.1"/>
    <property type="molecule type" value="Genomic_DNA"/>
</dbReference>
<organism evidence="1 2">
    <name type="scientific">Trichinella zimbabwensis</name>
    <dbReference type="NCBI Taxonomy" id="268475"/>
    <lineage>
        <taxon>Eukaryota</taxon>
        <taxon>Metazoa</taxon>
        <taxon>Ecdysozoa</taxon>
        <taxon>Nematoda</taxon>
        <taxon>Enoplea</taxon>
        <taxon>Dorylaimia</taxon>
        <taxon>Trichinellida</taxon>
        <taxon>Trichinellidae</taxon>
        <taxon>Trichinella</taxon>
    </lineage>
</organism>
<keyword evidence="2" id="KW-1185">Reference proteome</keyword>
<name>A0A0V1GVW9_9BILA</name>
<evidence type="ECO:0000313" key="1">
    <source>
        <dbReference type="EMBL" id="KRZ02422.1"/>
    </source>
</evidence>
<protein>
    <submittedName>
        <fullName evidence="1">Uncharacterized protein</fullName>
    </submittedName>
</protein>
<dbReference type="Proteomes" id="UP000055024">
    <property type="component" value="Unassembled WGS sequence"/>
</dbReference>
<reference evidence="1 2" key="1">
    <citation type="submission" date="2015-01" db="EMBL/GenBank/DDBJ databases">
        <title>Evolution of Trichinella species and genotypes.</title>
        <authorList>
            <person name="Korhonen P.K."/>
            <person name="Edoardo P."/>
            <person name="Giuseppe L.R."/>
            <person name="Gasser R.B."/>
        </authorList>
    </citation>
    <scope>NUCLEOTIDE SEQUENCE [LARGE SCALE GENOMIC DNA]</scope>
    <source>
        <strain evidence="1">ISS1029</strain>
    </source>
</reference>
<proteinExistence type="predicted"/>
<dbReference type="AlphaFoldDB" id="A0A0V1GVW9"/>
<dbReference type="OrthoDB" id="17307at2759"/>
<comment type="caution">
    <text evidence="1">The sequence shown here is derived from an EMBL/GenBank/DDBJ whole genome shotgun (WGS) entry which is preliminary data.</text>
</comment>
<sequence length="163" mass="18588">MTTPLDDDQRPAIASNWKRKSQSGRTGLFLSIKLKYKFCCRINCDLSEINNYLLDVKAQVKKELIKKDRESSDFEKIIGEIMKVNNVTVSALSNVEAFKFASVGLIYDFAWWRKFVVVLAPFRCNNCFHCSTLDPGHLCSIIRMKAYEKAASRAECSEESSVD</sequence>